<feature type="binding site" evidence="6">
    <location>
        <position position="49"/>
    </location>
    <ligand>
        <name>Na(+)</name>
        <dbReference type="ChEBI" id="CHEBI:29101"/>
        <label>2</label>
    </ligand>
</feature>
<keyword evidence="6" id="KW-0915">Sodium</keyword>
<gene>
    <name evidence="8" type="ORF">chiPu_0004561</name>
</gene>
<keyword evidence="3" id="KW-0812">Transmembrane</keyword>
<comment type="caution">
    <text evidence="8">The sequence shown here is derived from an EMBL/GenBank/DDBJ whole genome shotgun (WGS) entry which is preliminary data.</text>
</comment>
<proteinExistence type="predicted"/>
<keyword evidence="4" id="KW-1133">Transmembrane helix</keyword>
<evidence type="ECO:0000256" key="3">
    <source>
        <dbReference type="ARBA" id="ARBA00022692"/>
    </source>
</evidence>
<keyword evidence="6" id="KW-0479">Metal-binding</keyword>
<dbReference type="GO" id="GO:0046872">
    <property type="term" value="F:metal ion binding"/>
    <property type="evidence" value="ECO:0007669"/>
    <property type="project" value="UniProtKB-KW"/>
</dbReference>
<keyword evidence="5" id="KW-0472">Membrane</keyword>
<dbReference type="GO" id="GO:0089718">
    <property type="term" value="P:amino acid import across plasma membrane"/>
    <property type="evidence" value="ECO:0007669"/>
    <property type="project" value="TreeGrafter"/>
</dbReference>
<comment type="subcellular location">
    <subcellularLocation>
        <location evidence="1">Membrane</location>
        <topology evidence="1">Multi-pass membrane protein</topology>
    </subcellularLocation>
</comment>
<dbReference type="Pfam" id="PF00209">
    <property type="entry name" value="SNF"/>
    <property type="match status" value="1"/>
</dbReference>
<evidence type="ECO:0000313" key="9">
    <source>
        <dbReference type="Proteomes" id="UP000287033"/>
    </source>
</evidence>
<dbReference type="GO" id="GO:0005283">
    <property type="term" value="F:amino acid:sodium symporter activity"/>
    <property type="evidence" value="ECO:0007669"/>
    <property type="project" value="TreeGrafter"/>
</dbReference>
<feature type="binding site" evidence="6">
    <location>
        <position position="47"/>
    </location>
    <ligand>
        <name>Na(+)</name>
        <dbReference type="ChEBI" id="CHEBI:29101"/>
        <label>1</label>
    </ligand>
</feature>
<evidence type="ECO:0008006" key="10">
    <source>
        <dbReference type="Google" id="ProtNLM"/>
    </source>
</evidence>
<evidence type="ECO:0000256" key="4">
    <source>
        <dbReference type="ARBA" id="ARBA00022989"/>
    </source>
</evidence>
<dbReference type="EMBL" id="BEZZ01000112">
    <property type="protein sequence ID" value="GCC26147.1"/>
    <property type="molecule type" value="Genomic_DNA"/>
</dbReference>
<protein>
    <recommendedName>
        <fullName evidence="10">Transporter</fullName>
    </recommendedName>
</protein>
<dbReference type="PROSITE" id="PS50267">
    <property type="entry name" value="NA_NEUROTRAN_SYMP_3"/>
    <property type="match status" value="1"/>
</dbReference>
<dbReference type="STRING" id="137246.A0A401S6Y6"/>
<evidence type="ECO:0000256" key="1">
    <source>
        <dbReference type="ARBA" id="ARBA00004141"/>
    </source>
</evidence>
<dbReference type="GO" id="GO:0005886">
    <property type="term" value="C:plasma membrane"/>
    <property type="evidence" value="ECO:0007669"/>
    <property type="project" value="TreeGrafter"/>
</dbReference>
<dbReference type="Proteomes" id="UP000287033">
    <property type="component" value="Unassembled WGS sequence"/>
</dbReference>
<evidence type="ECO:0000256" key="5">
    <source>
        <dbReference type="ARBA" id="ARBA00023136"/>
    </source>
</evidence>
<name>A0A401S6Y6_CHIPU</name>
<keyword evidence="2" id="KW-0813">Transport</keyword>
<evidence type="ECO:0000256" key="2">
    <source>
        <dbReference type="ARBA" id="ARBA00022448"/>
    </source>
</evidence>
<dbReference type="OrthoDB" id="6581954at2759"/>
<accession>A0A401S6Y6</accession>
<dbReference type="AlphaFoldDB" id="A0A401S6Y6"/>
<feature type="binding site" evidence="6">
    <location>
        <position position="50"/>
    </location>
    <ligand>
        <name>Na(+)</name>
        <dbReference type="ChEBI" id="CHEBI:29101"/>
        <label>1</label>
    </ligand>
</feature>
<organism evidence="8 9">
    <name type="scientific">Chiloscyllium punctatum</name>
    <name type="common">Brownbanded bambooshark</name>
    <name type="synonym">Hemiscyllium punctatum</name>
    <dbReference type="NCBI Taxonomy" id="137246"/>
    <lineage>
        <taxon>Eukaryota</taxon>
        <taxon>Metazoa</taxon>
        <taxon>Chordata</taxon>
        <taxon>Craniata</taxon>
        <taxon>Vertebrata</taxon>
        <taxon>Chondrichthyes</taxon>
        <taxon>Elasmobranchii</taxon>
        <taxon>Galeomorphii</taxon>
        <taxon>Galeoidea</taxon>
        <taxon>Orectolobiformes</taxon>
        <taxon>Hemiscylliidae</taxon>
        <taxon>Chiloscyllium</taxon>
    </lineage>
</organism>
<feature type="region of interest" description="Disordered" evidence="7">
    <location>
        <begin position="66"/>
        <end position="90"/>
    </location>
</feature>
<dbReference type="SUPFAM" id="SSF161070">
    <property type="entry name" value="SNF-like"/>
    <property type="match status" value="1"/>
</dbReference>
<evidence type="ECO:0000256" key="7">
    <source>
        <dbReference type="SAM" id="MobiDB-lite"/>
    </source>
</evidence>
<evidence type="ECO:0000313" key="8">
    <source>
        <dbReference type="EMBL" id="GCC26147.1"/>
    </source>
</evidence>
<evidence type="ECO:0000256" key="6">
    <source>
        <dbReference type="PIRSR" id="PIRSR600175-1"/>
    </source>
</evidence>
<keyword evidence="9" id="KW-1185">Reference proteome</keyword>
<sequence length="90" mass="9994">MGAEEMRLEPVKGDGARSKQYRYSLPAPQRVRETWSRQLEFTLVCVGNAVGLGNVWRFPYLCYKSGGGKSEASSANGKRSLFSDTLKGNF</sequence>
<feature type="binding site" evidence="6">
    <location>
        <position position="54"/>
    </location>
    <ligand>
        <name>Na(+)</name>
        <dbReference type="ChEBI" id="CHEBI:29101"/>
        <label>1</label>
    </ligand>
</feature>
<reference evidence="8 9" key="1">
    <citation type="journal article" date="2018" name="Nat. Ecol. Evol.">
        <title>Shark genomes provide insights into elasmobranch evolution and the origin of vertebrates.</title>
        <authorList>
            <person name="Hara Y"/>
            <person name="Yamaguchi K"/>
            <person name="Onimaru K"/>
            <person name="Kadota M"/>
            <person name="Koyanagi M"/>
            <person name="Keeley SD"/>
            <person name="Tatsumi K"/>
            <person name="Tanaka K"/>
            <person name="Motone F"/>
            <person name="Kageyama Y"/>
            <person name="Nozu R"/>
            <person name="Adachi N"/>
            <person name="Nishimura O"/>
            <person name="Nakagawa R"/>
            <person name="Tanegashima C"/>
            <person name="Kiyatake I"/>
            <person name="Matsumoto R"/>
            <person name="Murakumo K"/>
            <person name="Nishida K"/>
            <person name="Terakita A"/>
            <person name="Kuratani S"/>
            <person name="Sato K"/>
            <person name="Hyodo S Kuraku.S."/>
        </authorList>
    </citation>
    <scope>NUCLEOTIDE SEQUENCE [LARGE SCALE GENOMIC DNA]</scope>
</reference>
<dbReference type="InterPro" id="IPR037272">
    <property type="entry name" value="SNS_sf"/>
</dbReference>
<dbReference type="PANTHER" id="PTHR11616:SF303">
    <property type="entry name" value="SODIUM- AND CHLORIDE-DEPENDENT GABA TRANSPORTER INE"/>
    <property type="match status" value="1"/>
</dbReference>
<dbReference type="PANTHER" id="PTHR11616">
    <property type="entry name" value="SODIUM/CHLORIDE DEPENDENT TRANSPORTER"/>
    <property type="match status" value="1"/>
</dbReference>
<dbReference type="InterPro" id="IPR000175">
    <property type="entry name" value="Na/ntran_symport"/>
</dbReference>